<evidence type="ECO:0000256" key="1">
    <source>
        <dbReference type="SAM" id="Coils"/>
    </source>
</evidence>
<dbReference type="Proteomes" id="UP000729402">
    <property type="component" value="Unassembled WGS sequence"/>
</dbReference>
<dbReference type="OrthoDB" id="691997at2759"/>
<evidence type="ECO:0000256" key="2">
    <source>
        <dbReference type="SAM" id="MobiDB-lite"/>
    </source>
</evidence>
<feature type="coiled-coil region" evidence="1">
    <location>
        <begin position="282"/>
        <end position="309"/>
    </location>
</feature>
<sequence length="342" mass="39559">MPFVMNLTVNMDGNGCFVNNVMGASSPEDQHSPTAEVAAVKRRNQKRTKNFSEKEDEMLVSAWLNISLNPIPGNGQSHYTYWRRIYDYFHANKDFVSDRSQSSLMHRWSCIQDNVNKFAGCLSRIEARSRQSSVSSHDKIMQACTLYKDENKDHKSFKLMHCWNLLRSQQKWIDRSSQMASEKSSHKKQKTASNSAPPAADTKAASAHQEYELSTRTEGRKGDKEKLLGGGDIVCIEALDDLWEKKEADVEKEFEKDERDKQAHALEQERFTLEQVRVANETRSLEVRNKELELRSKELELRRMLEEERIMTMDISGMSGRQQQFYESLQDEIITRRFNSSG</sequence>
<dbReference type="Pfam" id="PF14303">
    <property type="entry name" value="NAM-associated"/>
    <property type="match status" value="1"/>
</dbReference>
<dbReference type="AlphaFoldDB" id="A0A8J5S9N9"/>
<dbReference type="PANTHER" id="PTHR45125:SF44">
    <property type="entry name" value="OS07G0554400 PROTEIN"/>
    <property type="match status" value="1"/>
</dbReference>
<keyword evidence="1" id="KW-0175">Coiled coil</keyword>
<accession>A0A8J5S9N9</accession>
<organism evidence="4 5">
    <name type="scientific">Zizania palustris</name>
    <name type="common">Northern wild rice</name>
    <dbReference type="NCBI Taxonomy" id="103762"/>
    <lineage>
        <taxon>Eukaryota</taxon>
        <taxon>Viridiplantae</taxon>
        <taxon>Streptophyta</taxon>
        <taxon>Embryophyta</taxon>
        <taxon>Tracheophyta</taxon>
        <taxon>Spermatophyta</taxon>
        <taxon>Magnoliopsida</taxon>
        <taxon>Liliopsida</taxon>
        <taxon>Poales</taxon>
        <taxon>Poaceae</taxon>
        <taxon>BOP clade</taxon>
        <taxon>Oryzoideae</taxon>
        <taxon>Oryzeae</taxon>
        <taxon>Zizaniinae</taxon>
        <taxon>Zizania</taxon>
    </lineage>
</organism>
<dbReference type="InterPro" id="IPR029466">
    <property type="entry name" value="NAM-associated_C"/>
</dbReference>
<evidence type="ECO:0000259" key="3">
    <source>
        <dbReference type="Pfam" id="PF14303"/>
    </source>
</evidence>
<reference evidence="4" key="1">
    <citation type="journal article" date="2021" name="bioRxiv">
        <title>Whole Genome Assembly and Annotation of Northern Wild Rice, Zizania palustris L., Supports a Whole Genome Duplication in the Zizania Genus.</title>
        <authorList>
            <person name="Haas M."/>
            <person name="Kono T."/>
            <person name="Macchietto M."/>
            <person name="Millas R."/>
            <person name="McGilp L."/>
            <person name="Shao M."/>
            <person name="Duquette J."/>
            <person name="Hirsch C.N."/>
            <person name="Kimball J."/>
        </authorList>
    </citation>
    <scope>NUCLEOTIDE SEQUENCE</scope>
    <source>
        <tissue evidence="4">Fresh leaf tissue</tissue>
    </source>
</reference>
<feature type="compositionally biased region" description="Low complexity" evidence="2">
    <location>
        <begin position="195"/>
        <end position="207"/>
    </location>
</feature>
<name>A0A8J5S9N9_ZIZPA</name>
<feature type="domain" description="No apical meristem-associated C-terminal" evidence="3">
    <location>
        <begin position="155"/>
        <end position="333"/>
    </location>
</feature>
<proteinExistence type="predicted"/>
<comment type="caution">
    <text evidence="4">The sequence shown here is derived from an EMBL/GenBank/DDBJ whole genome shotgun (WGS) entry which is preliminary data.</text>
</comment>
<gene>
    <name evidence="4" type="ORF">GUJ93_ZPchr0002g25676</name>
</gene>
<protein>
    <recommendedName>
        <fullName evidence="3">No apical meristem-associated C-terminal domain-containing protein</fullName>
    </recommendedName>
</protein>
<evidence type="ECO:0000313" key="5">
    <source>
        <dbReference type="Proteomes" id="UP000729402"/>
    </source>
</evidence>
<dbReference type="EMBL" id="JAAALK010000287">
    <property type="protein sequence ID" value="KAG8058765.1"/>
    <property type="molecule type" value="Genomic_DNA"/>
</dbReference>
<feature type="region of interest" description="Disordered" evidence="2">
    <location>
        <begin position="174"/>
        <end position="224"/>
    </location>
</feature>
<dbReference type="PANTHER" id="PTHR45125">
    <property type="entry name" value="F21J9.4-RELATED"/>
    <property type="match status" value="1"/>
</dbReference>
<reference evidence="4" key="2">
    <citation type="submission" date="2021-02" db="EMBL/GenBank/DDBJ databases">
        <authorList>
            <person name="Kimball J.A."/>
            <person name="Haas M.W."/>
            <person name="Macchietto M."/>
            <person name="Kono T."/>
            <person name="Duquette J."/>
            <person name="Shao M."/>
        </authorList>
    </citation>
    <scope>NUCLEOTIDE SEQUENCE</scope>
    <source>
        <tissue evidence="4">Fresh leaf tissue</tissue>
    </source>
</reference>
<feature type="compositionally biased region" description="Basic and acidic residues" evidence="2">
    <location>
        <begin position="209"/>
        <end position="224"/>
    </location>
</feature>
<keyword evidence="5" id="KW-1185">Reference proteome</keyword>
<evidence type="ECO:0000313" key="4">
    <source>
        <dbReference type="EMBL" id="KAG8058765.1"/>
    </source>
</evidence>